<sequence length="52" mass="5331">MAHNGVTGESMKKAYAAPALTEFGSVRNLTGGSGGSNPDFGGMRMVVFVPPM</sequence>
<gene>
    <name evidence="1" type="ORF">GRI32_06670</name>
</gene>
<organism evidence="1 2">
    <name type="scientific">Alteraurantiacibacter aestuarii</name>
    <dbReference type="NCBI Taxonomy" id="650004"/>
    <lineage>
        <taxon>Bacteria</taxon>
        <taxon>Pseudomonadati</taxon>
        <taxon>Pseudomonadota</taxon>
        <taxon>Alphaproteobacteria</taxon>
        <taxon>Sphingomonadales</taxon>
        <taxon>Erythrobacteraceae</taxon>
        <taxon>Alteraurantiacibacter</taxon>
    </lineage>
</organism>
<comment type="caution">
    <text evidence="1">The sequence shown here is derived from an EMBL/GenBank/DDBJ whole genome shotgun (WGS) entry which is preliminary data.</text>
</comment>
<dbReference type="Proteomes" id="UP000435243">
    <property type="component" value="Unassembled WGS sequence"/>
</dbReference>
<dbReference type="NCBIfam" id="NF033521">
    <property type="entry name" value="lasso_leader_L3"/>
    <property type="match status" value="1"/>
</dbReference>
<evidence type="ECO:0000313" key="2">
    <source>
        <dbReference type="Proteomes" id="UP000435243"/>
    </source>
</evidence>
<dbReference type="RefSeq" id="WP_160590628.1">
    <property type="nucleotide sequence ID" value="NZ_BAAAFP010000001.1"/>
</dbReference>
<dbReference type="AlphaFoldDB" id="A0A844ZN11"/>
<accession>A0A844ZN11</accession>
<keyword evidence="2" id="KW-1185">Reference proteome</keyword>
<proteinExistence type="predicted"/>
<name>A0A844ZN11_9SPHN</name>
<protein>
    <submittedName>
        <fullName evidence="1">Lasso RiPP family leader peptide-containing protein</fullName>
    </submittedName>
</protein>
<evidence type="ECO:0000313" key="1">
    <source>
        <dbReference type="EMBL" id="MXO88420.1"/>
    </source>
</evidence>
<dbReference type="EMBL" id="WTYY01000003">
    <property type="protein sequence ID" value="MXO88420.1"/>
    <property type="molecule type" value="Genomic_DNA"/>
</dbReference>
<reference evidence="1 2" key="1">
    <citation type="submission" date="2019-12" db="EMBL/GenBank/DDBJ databases">
        <title>Genomic-based taxomic classification of the family Erythrobacteraceae.</title>
        <authorList>
            <person name="Xu L."/>
        </authorList>
    </citation>
    <scope>NUCLEOTIDE SEQUENCE [LARGE SCALE GENOMIC DNA]</scope>
    <source>
        <strain evidence="1 2">JCM 16339</strain>
    </source>
</reference>